<sequence length="117" mass="12647">MRRLLAIFLLLLLPLQTVWAAAAPYCQHEKVPSTFHLGHHTHLHQVDLPGEDTDSNAPAGTADIDCHACHAFCGAMPVTTLLLQGVDAPVILPVSTSLAPPTPPQLQPERPNWPVRA</sequence>
<evidence type="ECO:0000313" key="1">
    <source>
        <dbReference type="EMBL" id="TMS59770.1"/>
    </source>
</evidence>
<protein>
    <submittedName>
        <fullName evidence="1">Cobalt-zinc-cadmium resistance protein</fullName>
    </submittedName>
</protein>
<organism evidence="1 2">
    <name type="scientific">Imbroritus primus</name>
    <dbReference type="NCBI Taxonomy" id="3058603"/>
    <lineage>
        <taxon>Bacteria</taxon>
        <taxon>Pseudomonadati</taxon>
        <taxon>Pseudomonadota</taxon>
        <taxon>Betaproteobacteria</taxon>
        <taxon>Burkholderiales</taxon>
        <taxon>Burkholderiaceae</taxon>
        <taxon>Imbroritus</taxon>
    </lineage>
</organism>
<reference evidence="1" key="1">
    <citation type="submission" date="2019-05" db="EMBL/GenBank/DDBJ databases">
        <title>Revised genome assembly of Burkholderiaceae (previously Ralstonia) sp. PBA.</title>
        <authorList>
            <person name="Gan H.M."/>
        </authorList>
    </citation>
    <scope>NUCLEOTIDE SEQUENCE</scope>
    <source>
        <strain evidence="1">PBA</strain>
    </source>
</reference>
<gene>
    <name evidence="1" type="ORF">MW7_001085</name>
</gene>
<name>A0ACD3STX6_9BURK</name>
<evidence type="ECO:0000313" key="2">
    <source>
        <dbReference type="Proteomes" id="UP000004277"/>
    </source>
</evidence>
<keyword evidence="2" id="KW-1185">Reference proteome</keyword>
<proteinExistence type="predicted"/>
<comment type="caution">
    <text evidence="1">The sequence shown here is derived from an EMBL/GenBank/DDBJ whole genome shotgun (WGS) entry which is preliminary data.</text>
</comment>
<dbReference type="Proteomes" id="UP000004277">
    <property type="component" value="Unassembled WGS sequence"/>
</dbReference>
<accession>A0ACD3STX6</accession>
<dbReference type="EMBL" id="AKCV02000004">
    <property type="protein sequence ID" value="TMS59770.1"/>
    <property type="molecule type" value="Genomic_DNA"/>
</dbReference>